<evidence type="ECO:0000259" key="8">
    <source>
        <dbReference type="Pfam" id="PF00078"/>
    </source>
</evidence>
<dbReference type="FunFam" id="3.30.70.270:FF:000020">
    <property type="entry name" value="Transposon Tf2-6 polyprotein-like Protein"/>
    <property type="match status" value="1"/>
</dbReference>
<keyword evidence="4" id="KW-0540">Nuclease</keyword>
<evidence type="ECO:0000256" key="6">
    <source>
        <dbReference type="ARBA" id="ARBA00022801"/>
    </source>
</evidence>
<keyword evidence="6" id="KW-0378">Hydrolase</keyword>
<evidence type="ECO:0000256" key="7">
    <source>
        <dbReference type="ARBA" id="ARBA00022918"/>
    </source>
</evidence>
<keyword evidence="2" id="KW-0808">Transferase</keyword>
<reference evidence="10" key="1">
    <citation type="journal article" date="2023" name="Science">
        <title>Elucidation of the pathway for biosynthesis of saponin adjuvants from the soapbark tree.</title>
        <authorList>
            <person name="Reed J."/>
            <person name="Orme A."/>
            <person name="El-Demerdash A."/>
            <person name="Owen C."/>
            <person name="Martin L.B.B."/>
            <person name="Misra R.C."/>
            <person name="Kikuchi S."/>
            <person name="Rejzek M."/>
            <person name="Martin A.C."/>
            <person name="Harkess A."/>
            <person name="Leebens-Mack J."/>
            <person name="Louveau T."/>
            <person name="Stephenson M.J."/>
            <person name="Osbourn A."/>
        </authorList>
    </citation>
    <scope>NUCLEOTIDE SEQUENCE</scope>
    <source>
        <strain evidence="10">S10</strain>
    </source>
</reference>
<dbReference type="CDD" id="cd01647">
    <property type="entry name" value="RT_LTR"/>
    <property type="match status" value="1"/>
</dbReference>
<dbReference type="Gene3D" id="3.10.10.10">
    <property type="entry name" value="HIV Type 1 Reverse Transcriptase, subunit A, domain 1"/>
    <property type="match status" value="1"/>
</dbReference>
<protein>
    <recommendedName>
        <fullName evidence="1">RNA-directed DNA polymerase</fullName>
        <ecNumber evidence="1">2.7.7.49</ecNumber>
    </recommendedName>
</protein>
<dbReference type="CDD" id="cd00303">
    <property type="entry name" value="retropepsin_like"/>
    <property type="match status" value="1"/>
</dbReference>
<dbReference type="AlphaFoldDB" id="A0AAD7LP38"/>
<dbReference type="GO" id="GO:0003964">
    <property type="term" value="F:RNA-directed DNA polymerase activity"/>
    <property type="evidence" value="ECO:0007669"/>
    <property type="project" value="UniProtKB-KW"/>
</dbReference>
<keyword evidence="7" id="KW-0695">RNA-directed DNA polymerase</keyword>
<dbReference type="PANTHER" id="PTHR37984">
    <property type="entry name" value="PROTEIN CBG26694"/>
    <property type="match status" value="1"/>
</dbReference>
<evidence type="ECO:0000256" key="5">
    <source>
        <dbReference type="ARBA" id="ARBA00022759"/>
    </source>
</evidence>
<dbReference type="CDD" id="cd09274">
    <property type="entry name" value="RNase_HI_RT_Ty3"/>
    <property type="match status" value="1"/>
</dbReference>
<sequence>MKVMGTVKKQPLVVLIDSGSTHNFINMELIKRLGLKIEHAKPIQVVVADGSKVAVDSSCRQLSWKLQDYDFKADFLVMPLGNYGVVLGIQWLSTLGDICWNFKQLTMQFAWNGRSVTLHGLHQKVIMSGQEKQRSLKVNQNSMLVQVNTVQAVCSQETEMELKMLWPIELRNSEAVPADMSKLLQEFYDVFEEPKSIPPKRSFDHKIDLQEGAQPVNLRPYRYGPQQKDVIEAMIKEMLNNQVIRPSFSPFASPIVLVKKKDNTWRFCVDYRKLNQLTVKNKFLIPVIEELLDELYGAKYFSKLDLRSGYHQIRMKPEDIHKTAFRTHEGLYEFIVMALWTWQDHLKHLREVLYLLRKNVLFAKKSKCTFGSQQVEYLGHIISLKGVTADPKKIQAMENWPRPSTTKALRGFLGLTGYYRRFIRDFGKISRPLNTLLRKNAFQWDAAAEEAFMILKSKMTQAPVLALPDYSSSFVIETDASGVGIGAVLLQHGHPLAFISKALGPKHLSLSTYEKELIAIVYAVNKWKQYLLGKHFTIKTDHQSLKYALEQKECNPVLQKWLSKLMGLDYEIVYRKGKENVAADALSRRKEMGPTALFVTGYKEKTLRLIK</sequence>
<dbReference type="Pfam" id="PF08284">
    <property type="entry name" value="RVP_2"/>
    <property type="match status" value="1"/>
</dbReference>
<feature type="domain" description="Reverse transcriptase" evidence="8">
    <location>
        <begin position="258"/>
        <end position="330"/>
    </location>
</feature>
<evidence type="ECO:0000256" key="3">
    <source>
        <dbReference type="ARBA" id="ARBA00022695"/>
    </source>
</evidence>
<dbReference type="EMBL" id="JARAOO010000007">
    <property type="protein sequence ID" value="KAJ7961759.1"/>
    <property type="molecule type" value="Genomic_DNA"/>
</dbReference>
<evidence type="ECO:0000256" key="2">
    <source>
        <dbReference type="ARBA" id="ARBA00022679"/>
    </source>
</evidence>
<dbReference type="Gene3D" id="3.30.70.270">
    <property type="match status" value="3"/>
</dbReference>
<dbReference type="GO" id="GO:0016787">
    <property type="term" value="F:hydrolase activity"/>
    <property type="evidence" value="ECO:0007669"/>
    <property type="project" value="UniProtKB-KW"/>
</dbReference>
<dbReference type="SUPFAM" id="SSF56672">
    <property type="entry name" value="DNA/RNA polymerases"/>
    <property type="match status" value="1"/>
</dbReference>
<dbReference type="InterPro" id="IPR043128">
    <property type="entry name" value="Rev_trsase/Diguanyl_cyclase"/>
</dbReference>
<dbReference type="PANTHER" id="PTHR37984:SF5">
    <property type="entry name" value="PROTEIN NYNRIN-LIKE"/>
    <property type="match status" value="1"/>
</dbReference>
<dbReference type="Pfam" id="PF17917">
    <property type="entry name" value="RT_RNaseH"/>
    <property type="match status" value="1"/>
</dbReference>
<dbReference type="Proteomes" id="UP001163823">
    <property type="component" value="Chromosome 7"/>
</dbReference>
<dbReference type="InterPro" id="IPR021109">
    <property type="entry name" value="Peptidase_aspartic_dom_sf"/>
</dbReference>
<proteinExistence type="predicted"/>
<evidence type="ECO:0000256" key="1">
    <source>
        <dbReference type="ARBA" id="ARBA00012493"/>
    </source>
</evidence>
<evidence type="ECO:0000259" key="9">
    <source>
        <dbReference type="Pfam" id="PF17917"/>
    </source>
</evidence>
<organism evidence="10 11">
    <name type="scientific">Quillaja saponaria</name>
    <name type="common">Soap bark tree</name>
    <dbReference type="NCBI Taxonomy" id="32244"/>
    <lineage>
        <taxon>Eukaryota</taxon>
        <taxon>Viridiplantae</taxon>
        <taxon>Streptophyta</taxon>
        <taxon>Embryophyta</taxon>
        <taxon>Tracheophyta</taxon>
        <taxon>Spermatophyta</taxon>
        <taxon>Magnoliopsida</taxon>
        <taxon>eudicotyledons</taxon>
        <taxon>Gunneridae</taxon>
        <taxon>Pentapetalae</taxon>
        <taxon>rosids</taxon>
        <taxon>fabids</taxon>
        <taxon>Fabales</taxon>
        <taxon>Quillajaceae</taxon>
        <taxon>Quillaja</taxon>
    </lineage>
</organism>
<accession>A0AAD7LP38</accession>
<evidence type="ECO:0000313" key="11">
    <source>
        <dbReference type="Proteomes" id="UP001163823"/>
    </source>
</evidence>
<dbReference type="InterPro" id="IPR043502">
    <property type="entry name" value="DNA/RNA_pol_sf"/>
</dbReference>
<name>A0AAD7LP38_QUISA</name>
<evidence type="ECO:0000313" key="10">
    <source>
        <dbReference type="EMBL" id="KAJ7961759.1"/>
    </source>
</evidence>
<dbReference type="Gene3D" id="2.40.70.10">
    <property type="entry name" value="Acid Proteases"/>
    <property type="match status" value="1"/>
</dbReference>
<dbReference type="InterPro" id="IPR041373">
    <property type="entry name" value="RT_RNaseH"/>
</dbReference>
<evidence type="ECO:0000256" key="4">
    <source>
        <dbReference type="ARBA" id="ARBA00022722"/>
    </source>
</evidence>
<dbReference type="InterPro" id="IPR050951">
    <property type="entry name" value="Retrovirus_Pol_polyprotein"/>
</dbReference>
<dbReference type="EC" id="2.7.7.49" evidence="1"/>
<dbReference type="Pfam" id="PF00078">
    <property type="entry name" value="RVT_1"/>
    <property type="match status" value="1"/>
</dbReference>
<keyword evidence="3" id="KW-0548">Nucleotidyltransferase</keyword>
<dbReference type="SUPFAM" id="SSF50630">
    <property type="entry name" value="Acid proteases"/>
    <property type="match status" value="1"/>
</dbReference>
<comment type="caution">
    <text evidence="10">The sequence shown here is derived from an EMBL/GenBank/DDBJ whole genome shotgun (WGS) entry which is preliminary data.</text>
</comment>
<feature type="domain" description="Reverse transcriptase RNase H-like" evidence="9">
    <location>
        <begin position="469"/>
        <end position="566"/>
    </location>
</feature>
<gene>
    <name evidence="10" type="ORF">O6P43_017067</name>
</gene>
<dbReference type="InterPro" id="IPR000477">
    <property type="entry name" value="RT_dom"/>
</dbReference>
<keyword evidence="5" id="KW-0255">Endonuclease</keyword>
<dbReference type="Gene3D" id="3.10.20.370">
    <property type="match status" value="1"/>
</dbReference>
<dbReference type="GO" id="GO:0004519">
    <property type="term" value="F:endonuclease activity"/>
    <property type="evidence" value="ECO:0007669"/>
    <property type="project" value="UniProtKB-KW"/>
</dbReference>
<dbReference type="KEGG" id="qsa:O6P43_017067"/>
<keyword evidence="11" id="KW-1185">Reference proteome</keyword>